<evidence type="ECO:0000313" key="3">
    <source>
        <dbReference type="Proteomes" id="UP001186944"/>
    </source>
</evidence>
<dbReference type="Gene3D" id="1.20.120.20">
    <property type="entry name" value="Apolipoprotein"/>
    <property type="match status" value="1"/>
</dbReference>
<gene>
    <name evidence="2" type="ORF">FSP39_007814</name>
</gene>
<keyword evidence="1" id="KW-0175">Coiled coil</keyword>
<feature type="coiled-coil region" evidence="1">
    <location>
        <begin position="1251"/>
        <end position="1329"/>
    </location>
</feature>
<comment type="caution">
    <text evidence="2">The sequence shown here is derived from an EMBL/GenBank/DDBJ whole genome shotgun (WGS) entry which is preliminary data.</text>
</comment>
<sequence>MMGKCMNCVDNMCQDRLRECNGRANIVVPSNGGVSVSGQSDSQGRQVVTVCALLQDNSKSCQTIMNPDGVLVSSIENMGDNLMVHLRGAVNDMGGNSVGTFVNGMQTFIGSYRPLSGNGSDIPETELISMLSNMSNQYNAINQQIQSQISNMGEQIQQGMKIFKNVLGSDINQFSSQMNNQMQKLFSSMNNAFNINPTTPPMQQQPRSTTSNMYEQPWQRQQNKNIFNQEPGTSSPFSAQQPIRLQPKTSTQNTMFRAPPTTESNFYELKQKEQAIERTTPPIITTITSSPQNNNPPLPSVLNIDSIIGSSNRNSIPNVVNINSPVGIFHGENIPNINIDSIIEQPRKESNSNIANIDSSRLMSGLEQIMNTANDMMRGENKNKKSPDLEQLISRTRDITQGGSRRKQIEPFHPLNSDRGIRNTLSDVSQHQERGINFERNLDLNRGSVPSVLNLDSIIGRQSGSQNSNIEGLSSFLNGGSIPDVVNIGSNIGTQDIVTERPELPPNFDFLSNTNAGQSNQRISGSRIPNVMNFNSMIGTQNTGQSSGADTNGVEVIRNNPMVSGILGDNFASNMNNLASNLRHSFSDMFGGGGFFGRKKRSVENRRVKRSHLQRPGGIAVGSNPNVGLITKKKKPINKEMYMRRNKWNGYLKGLLPNSVPVRVNPDEGISIRSKKSIGNNLIDRVGDSRRNMKSQAKSLTNSNNAGGLLVYNNYLYETTTVPYKDKSLFIPEMMAMRTNTRVVKRINPSPALTTTTQRTKMSTYQTSPLKLELERIVRALEAKAKERSLSVYDFNPNMATSTIGPLNAIVPQDVPRSTIAVQTMDTTQSETTTESMKFVNKIDKKPLLIQRPDSLQRKEVRTFLHSSVSKMKTDTLKPKTDIGRQDVLKPRTNVDRQAETITSPSPVREMIKPVFTKQDPIHHMDILDVPTETPMDIMGLLHSMSADAVSKLVPETPIMTEPSSANSLFTTTTEPPYLTDPKSAVAGHFYQHNAFPDYSETLPLGLDTFVPDSVPHTSSAITTTTTTTPDIGRQFADITKQRDCGIIYLNATSCLQYREMCSACADHIDSRKGDILEKALNREIRRAFLDIVTNEITASKVRFDELRPSLLDCQDKIQQVVGKCADCVDRECRNRYLECRDSASIIIPSGSGVSVSGRTDRQGRYYVTVCAVLQDNTEACQTIMNPDGVMGSSISNIGNHILVHLQGAMRDMGGVSVGGFVNGMQSFIGNYHPLNGNFSTMNETETKKMVEKMNKQYQQINSQVNEQVQQMNSRINQQVQQNSMNLRRQMNRLNQNLNQMNRRLNNNRMNLNRRMQNMNRNMQAWRRGFNQRMANFGTNLNRQMQTMSYNLGNMFRGMELISTNFRG</sequence>
<reference evidence="2" key="1">
    <citation type="submission" date="2019-08" db="EMBL/GenBank/DDBJ databases">
        <title>The improved chromosome-level genome for the pearl oyster Pinctada fucata martensii using PacBio sequencing and Hi-C.</title>
        <authorList>
            <person name="Zheng Z."/>
        </authorList>
    </citation>
    <scope>NUCLEOTIDE SEQUENCE</scope>
    <source>
        <strain evidence="2">ZZ-2019</strain>
        <tissue evidence="2">Adductor muscle</tissue>
    </source>
</reference>
<name>A0AA89CAN6_PINIB</name>
<evidence type="ECO:0000256" key="1">
    <source>
        <dbReference type="SAM" id="Coils"/>
    </source>
</evidence>
<evidence type="ECO:0000313" key="2">
    <source>
        <dbReference type="EMBL" id="KAK3108428.1"/>
    </source>
</evidence>
<accession>A0AA89CAN6</accession>
<keyword evidence="3" id="KW-1185">Reference proteome</keyword>
<dbReference type="Proteomes" id="UP001186944">
    <property type="component" value="Unassembled WGS sequence"/>
</dbReference>
<proteinExistence type="predicted"/>
<dbReference type="SUPFAM" id="SSF58113">
    <property type="entry name" value="Apolipoprotein A-I"/>
    <property type="match status" value="1"/>
</dbReference>
<dbReference type="EMBL" id="VSWD01000001">
    <property type="protein sequence ID" value="KAK3108428.1"/>
    <property type="molecule type" value="Genomic_DNA"/>
</dbReference>
<organism evidence="2 3">
    <name type="scientific">Pinctada imbricata</name>
    <name type="common">Atlantic pearl-oyster</name>
    <name type="synonym">Pinctada martensii</name>
    <dbReference type="NCBI Taxonomy" id="66713"/>
    <lineage>
        <taxon>Eukaryota</taxon>
        <taxon>Metazoa</taxon>
        <taxon>Spiralia</taxon>
        <taxon>Lophotrochozoa</taxon>
        <taxon>Mollusca</taxon>
        <taxon>Bivalvia</taxon>
        <taxon>Autobranchia</taxon>
        <taxon>Pteriomorphia</taxon>
        <taxon>Pterioida</taxon>
        <taxon>Pterioidea</taxon>
        <taxon>Pteriidae</taxon>
        <taxon>Pinctada</taxon>
    </lineage>
</organism>
<protein>
    <submittedName>
        <fullName evidence="2">Uncharacterized protein</fullName>
    </submittedName>
</protein>